<dbReference type="InterPro" id="IPR023148">
    <property type="entry name" value="tRNA_m1G_MeTrfase_C_sf"/>
</dbReference>
<evidence type="ECO:0000256" key="12">
    <source>
        <dbReference type="ARBA" id="ARBA00029736"/>
    </source>
</evidence>
<evidence type="ECO:0000256" key="11">
    <source>
        <dbReference type="ARBA" id="ARBA00022694"/>
    </source>
</evidence>
<comment type="similarity">
    <text evidence="3 15 17">Belongs to the RNA methyltransferase TrmD family.</text>
</comment>
<feature type="binding site" evidence="15 16">
    <location>
        <position position="119"/>
    </location>
    <ligand>
        <name>S-adenosyl-L-methionine</name>
        <dbReference type="ChEBI" id="CHEBI:59789"/>
    </ligand>
</feature>
<dbReference type="PANTHER" id="PTHR46417">
    <property type="entry name" value="TRNA (GUANINE-N(1)-)-METHYLTRANSFERASE"/>
    <property type="match status" value="1"/>
</dbReference>
<name>A0A1F5YDK1_9BACT</name>
<evidence type="ECO:0000259" key="18">
    <source>
        <dbReference type="Pfam" id="PF01746"/>
    </source>
</evidence>
<dbReference type="InterPro" id="IPR016009">
    <property type="entry name" value="tRNA_MeTrfase_TRMD/TRM10"/>
</dbReference>
<dbReference type="Proteomes" id="UP000176992">
    <property type="component" value="Unassembled WGS sequence"/>
</dbReference>
<evidence type="ECO:0000256" key="15">
    <source>
        <dbReference type="HAMAP-Rule" id="MF_00605"/>
    </source>
</evidence>
<comment type="catalytic activity">
    <reaction evidence="14 15 17">
        <text>guanosine(37) in tRNA + S-adenosyl-L-methionine = N(1)-methylguanosine(37) in tRNA + S-adenosyl-L-homocysteine + H(+)</text>
        <dbReference type="Rhea" id="RHEA:36899"/>
        <dbReference type="Rhea" id="RHEA-COMP:10145"/>
        <dbReference type="Rhea" id="RHEA-COMP:10147"/>
        <dbReference type="ChEBI" id="CHEBI:15378"/>
        <dbReference type="ChEBI" id="CHEBI:57856"/>
        <dbReference type="ChEBI" id="CHEBI:59789"/>
        <dbReference type="ChEBI" id="CHEBI:73542"/>
        <dbReference type="ChEBI" id="CHEBI:74269"/>
        <dbReference type="EC" id="2.1.1.228"/>
    </reaction>
</comment>
<dbReference type="Gene3D" id="1.10.1270.20">
    <property type="entry name" value="tRNA(m1g37)methyltransferase, domain 2"/>
    <property type="match status" value="1"/>
</dbReference>
<evidence type="ECO:0000256" key="3">
    <source>
        <dbReference type="ARBA" id="ARBA00007630"/>
    </source>
</evidence>
<keyword evidence="9 15" id="KW-0808">Transferase</keyword>
<dbReference type="GO" id="GO:0005829">
    <property type="term" value="C:cytosol"/>
    <property type="evidence" value="ECO:0007669"/>
    <property type="project" value="TreeGrafter"/>
</dbReference>
<evidence type="ECO:0000313" key="20">
    <source>
        <dbReference type="Proteomes" id="UP000176992"/>
    </source>
</evidence>
<evidence type="ECO:0000256" key="16">
    <source>
        <dbReference type="PIRSR" id="PIRSR000386-1"/>
    </source>
</evidence>
<reference evidence="19 20" key="1">
    <citation type="journal article" date="2016" name="Nat. Commun.">
        <title>Thousands of microbial genomes shed light on interconnected biogeochemical processes in an aquifer system.</title>
        <authorList>
            <person name="Anantharaman K."/>
            <person name="Brown C.T."/>
            <person name="Hug L.A."/>
            <person name="Sharon I."/>
            <person name="Castelle C.J."/>
            <person name="Probst A.J."/>
            <person name="Thomas B.C."/>
            <person name="Singh A."/>
            <person name="Wilkins M.J."/>
            <person name="Karaoz U."/>
            <person name="Brodie E.L."/>
            <person name="Williams K.H."/>
            <person name="Hubbard S.S."/>
            <person name="Banfield J.F."/>
        </authorList>
    </citation>
    <scope>NUCLEOTIDE SEQUENCE [LARGE SCALE GENOMIC DNA]</scope>
</reference>
<evidence type="ECO:0000256" key="17">
    <source>
        <dbReference type="RuleBase" id="RU003464"/>
    </source>
</evidence>
<dbReference type="Pfam" id="PF01746">
    <property type="entry name" value="tRNA_m1G_MT"/>
    <property type="match status" value="1"/>
</dbReference>
<comment type="caution">
    <text evidence="19">The sequence shown here is derived from an EMBL/GenBank/DDBJ whole genome shotgun (WGS) entry which is preliminary data.</text>
</comment>
<evidence type="ECO:0000256" key="6">
    <source>
        <dbReference type="ARBA" id="ARBA00014679"/>
    </source>
</evidence>
<feature type="domain" description="tRNA methyltransferase TRMD/TRM10-type" evidence="18">
    <location>
        <begin position="2"/>
        <end position="231"/>
    </location>
</feature>
<keyword evidence="8 15" id="KW-0489">Methyltransferase</keyword>
<dbReference type="InterPro" id="IPR002649">
    <property type="entry name" value="tRNA_m1G_MeTrfase_TrmD"/>
</dbReference>
<dbReference type="InterPro" id="IPR029028">
    <property type="entry name" value="Alpha/beta_knot_MTases"/>
</dbReference>
<dbReference type="HAMAP" id="MF_00605">
    <property type="entry name" value="TrmD"/>
    <property type="match status" value="1"/>
</dbReference>
<dbReference type="NCBIfam" id="NF000648">
    <property type="entry name" value="PRK00026.1"/>
    <property type="match status" value="1"/>
</dbReference>
<dbReference type="SUPFAM" id="SSF75217">
    <property type="entry name" value="alpha/beta knot"/>
    <property type="match status" value="1"/>
</dbReference>
<proteinExistence type="inferred from homology"/>
<evidence type="ECO:0000256" key="2">
    <source>
        <dbReference type="ARBA" id="ARBA00004496"/>
    </source>
</evidence>
<comment type="subcellular location">
    <subcellularLocation>
        <location evidence="2 15 17">Cytoplasm</location>
    </subcellularLocation>
</comment>
<keyword evidence="7 15" id="KW-0963">Cytoplasm</keyword>
<dbReference type="NCBIfam" id="TIGR00088">
    <property type="entry name" value="trmD"/>
    <property type="match status" value="1"/>
</dbReference>
<evidence type="ECO:0000256" key="5">
    <source>
        <dbReference type="ARBA" id="ARBA00012807"/>
    </source>
</evidence>
<protein>
    <recommendedName>
        <fullName evidence="6 15">tRNA (guanine-N(1)-)-methyltransferase</fullName>
        <ecNumber evidence="5 15">2.1.1.228</ecNumber>
    </recommendedName>
    <alternativeName>
        <fullName evidence="12 15">M1G-methyltransferase</fullName>
    </alternativeName>
    <alternativeName>
        <fullName evidence="13 15">tRNA [GM37] methyltransferase</fullName>
    </alternativeName>
</protein>
<sequence length="231" mass="26016">MLQIDLITLFPEFFRESLGASITGRAQEKGLVRCRAVNLRDFAVDRHGTVDDYPFGGGSGMVIRPEPVFAAVQWCLDNADPAPRRDKVRVVLLSARGELLDQRRCERYSLAEQLILICGHYKDVDERVALHLADEELRIGDYVLSGGEPAAAVVVDAVIRLLPGALGDFESAQEDSFSDSRLGAPQYTRPREFKGFRVPEVLTGGDHEQIRKWREEQAERLTRLRRPDLLE</sequence>
<evidence type="ECO:0000256" key="14">
    <source>
        <dbReference type="ARBA" id="ARBA00047783"/>
    </source>
</evidence>
<dbReference type="GO" id="GO:0052906">
    <property type="term" value="F:tRNA (guanine(37)-N1)-methyltransferase activity"/>
    <property type="evidence" value="ECO:0007669"/>
    <property type="project" value="UniProtKB-UniRule"/>
</dbReference>
<keyword evidence="11 15" id="KW-0819">tRNA processing</keyword>
<evidence type="ECO:0000256" key="9">
    <source>
        <dbReference type="ARBA" id="ARBA00022679"/>
    </source>
</evidence>
<dbReference type="InterPro" id="IPR029026">
    <property type="entry name" value="tRNA_m1G_MTases_N"/>
</dbReference>
<evidence type="ECO:0000256" key="1">
    <source>
        <dbReference type="ARBA" id="ARBA00002634"/>
    </source>
</evidence>
<dbReference type="AlphaFoldDB" id="A0A1F5YDK1"/>
<dbReference type="PANTHER" id="PTHR46417:SF1">
    <property type="entry name" value="TRNA (GUANINE-N(1)-)-METHYLTRANSFERASE"/>
    <property type="match status" value="1"/>
</dbReference>
<evidence type="ECO:0000256" key="7">
    <source>
        <dbReference type="ARBA" id="ARBA00022490"/>
    </source>
</evidence>
<evidence type="ECO:0000256" key="8">
    <source>
        <dbReference type="ARBA" id="ARBA00022603"/>
    </source>
</evidence>
<comment type="function">
    <text evidence="1 15 17">Specifically methylates guanosine-37 in various tRNAs.</text>
</comment>
<dbReference type="EMBL" id="MFIV01000150">
    <property type="protein sequence ID" value="OGF98213.1"/>
    <property type="molecule type" value="Genomic_DNA"/>
</dbReference>
<feature type="binding site" evidence="15 16">
    <location>
        <begin position="139"/>
        <end position="144"/>
    </location>
    <ligand>
        <name>S-adenosyl-L-methionine</name>
        <dbReference type="ChEBI" id="CHEBI:59789"/>
    </ligand>
</feature>
<dbReference type="PIRSF" id="PIRSF000386">
    <property type="entry name" value="tRNA_mtase"/>
    <property type="match status" value="1"/>
</dbReference>
<dbReference type="GO" id="GO:0002939">
    <property type="term" value="P:tRNA N1-guanine methylation"/>
    <property type="evidence" value="ECO:0007669"/>
    <property type="project" value="TreeGrafter"/>
</dbReference>
<dbReference type="EC" id="2.1.1.228" evidence="5 15"/>
<gene>
    <name evidence="15" type="primary">trmD</name>
    <name evidence="19" type="ORF">A2Z86_05295</name>
</gene>
<evidence type="ECO:0000256" key="10">
    <source>
        <dbReference type="ARBA" id="ARBA00022691"/>
    </source>
</evidence>
<dbReference type="Gene3D" id="3.40.1280.10">
    <property type="match status" value="1"/>
</dbReference>
<accession>A0A1F5YDK1</accession>
<evidence type="ECO:0000256" key="4">
    <source>
        <dbReference type="ARBA" id="ARBA00011738"/>
    </source>
</evidence>
<comment type="subunit">
    <text evidence="4 15 17">Homodimer.</text>
</comment>
<dbReference type="CDD" id="cd18080">
    <property type="entry name" value="TrmD-like"/>
    <property type="match status" value="1"/>
</dbReference>
<evidence type="ECO:0000256" key="13">
    <source>
        <dbReference type="ARBA" id="ARBA00033392"/>
    </source>
</evidence>
<organism evidence="19 20">
    <name type="scientific">Candidatus Glassbacteria bacterium GWA2_58_10</name>
    <dbReference type="NCBI Taxonomy" id="1817865"/>
    <lineage>
        <taxon>Bacteria</taxon>
        <taxon>Candidatus Glassiibacteriota</taxon>
    </lineage>
</organism>
<keyword evidence="10 15" id="KW-0949">S-adenosyl-L-methionine</keyword>
<evidence type="ECO:0000313" key="19">
    <source>
        <dbReference type="EMBL" id="OGF98213.1"/>
    </source>
</evidence>